<dbReference type="AlphaFoldDB" id="A0A382TUN8"/>
<proteinExistence type="predicted"/>
<dbReference type="EMBL" id="UINC01139035">
    <property type="protein sequence ID" value="SVD25337.1"/>
    <property type="molecule type" value="Genomic_DNA"/>
</dbReference>
<gene>
    <name evidence="2" type="ORF">METZ01_LOCUS378191</name>
</gene>
<feature type="region of interest" description="Disordered" evidence="1">
    <location>
        <begin position="75"/>
        <end position="108"/>
    </location>
</feature>
<reference evidence="2" key="1">
    <citation type="submission" date="2018-05" db="EMBL/GenBank/DDBJ databases">
        <authorList>
            <person name="Lanie J.A."/>
            <person name="Ng W.-L."/>
            <person name="Kazmierczak K.M."/>
            <person name="Andrzejewski T.M."/>
            <person name="Davidsen T.M."/>
            <person name="Wayne K.J."/>
            <person name="Tettelin H."/>
            <person name="Glass J.I."/>
            <person name="Rusch D."/>
            <person name="Podicherti R."/>
            <person name="Tsui H.-C.T."/>
            <person name="Winkler M.E."/>
        </authorList>
    </citation>
    <scope>NUCLEOTIDE SEQUENCE</scope>
</reference>
<accession>A0A382TUN8</accession>
<organism evidence="2">
    <name type="scientific">marine metagenome</name>
    <dbReference type="NCBI Taxonomy" id="408172"/>
    <lineage>
        <taxon>unclassified sequences</taxon>
        <taxon>metagenomes</taxon>
        <taxon>ecological metagenomes</taxon>
    </lineage>
</organism>
<evidence type="ECO:0000313" key="2">
    <source>
        <dbReference type="EMBL" id="SVD25337.1"/>
    </source>
</evidence>
<feature type="region of interest" description="Disordered" evidence="1">
    <location>
        <begin position="31"/>
        <end position="56"/>
    </location>
</feature>
<protein>
    <submittedName>
        <fullName evidence="2">Uncharacterized protein</fullName>
    </submittedName>
</protein>
<evidence type="ECO:0000256" key="1">
    <source>
        <dbReference type="SAM" id="MobiDB-lite"/>
    </source>
</evidence>
<sequence>MSLGGQSPERVVAAVLCILLLAAPIGALVTSAPGGSNLGEERGQPRYTSGNEPTQHAVIDWGGLGSTTACQVHDPEDAWDGSTGESATFQMSETNGTGPPTCYMGIDL</sequence>
<feature type="compositionally biased region" description="Polar residues" evidence="1">
    <location>
        <begin position="83"/>
        <end position="98"/>
    </location>
</feature>
<name>A0A382TUN8_9ZZZZ</name>
<feature type="non-terminal residue" evidence="2">
    <location>
        <position position="108"/>
    </location>
</feature>